<organism evidence="1 2">
    <name type="scientific">Vaccinium darrowii</name>
    <dbReference type="NCBI Taxonomy" id="229202"/>
    <lineage>
        <taxon>Eukaryota</taxon>
        <taxon>Viridiplantae</taxon>
        <taxon>Streptophyta</taxon>
        <taxon>Embryophyta</taxon>
        <taxon>Tracheophyta</taxon>
        <taxon>Spermatophyta</taxon>
        <taxon>Magnoliopsida</taxon>
        <taxon>eudicotyledons</taxon>
        <taxon>Gunneridae</taxon>
        <taxon>Pentapetalae</taxon>
        <taxon>asterids</taxon>
        <taxon>Ericales</taxon>
        <taxon>Ericaceae</taxon>
        <taxon>Vaccinioideae</taxon>
        <taxon>Vaccinieae</taxon>
        <taxon>Vaccinium</taxon>
    </lineage>
</organism>
<dbReference type="Proteomes" id="UP000828048">
    <property type="component" value="Chromosome 5"/>
</dbReference>
<sequence length="470" mass="53028">MVNILPFFMGQEGMSQMGVGMAIAASMVVLSMFQQFLLTHLRGYIEWFIGKLFKSMDPNVKIRFTEDSMDGSGPRNHEAYSAVETYLSAKCAAQAPSLKANSVRDVRNPVLCVDVGEGVSDEFNGVKVWWSLVEEQGDSYCVSRKKRYYALKFPKRKRDTVVGEYLGHVMDEGKAVAARNRQLKLYSNTSTRDGDYWNCIRDFNHPAKFETLAMEEERKEDIIDDLIRFSAGREYYRRIGKPWKRGYLLHGPPGTGKSTMIAAMANLLSYDVYDLELTAVQSNADLKRLMNRIPCNSILVIEDIDCSSEITNQREKNNQGDKGARRTQEEVTLSGLLNCIDGLFSASDGGILMVFTTNHVELLDKALLRTGRMDKHIEMSYCGFEAFRILAKNYLGIEEHELFGRIEELFKESRITPADVAEELIARSGIGEDRGGEDCLNKLIQVLEEKQREEAEAEAEAEAGENGECK</sequence>
<comment type="caution">
    <text evidence="1">The sequence shown here is derived from an EMBL/GenBank/DDBJ whole genome shotgun (WGS) entry which is preliminary data.</text>
</comment>
<reference evidence="1 2" key="1">
    <citation type="journal article" date="2021" name="Hortic Res">
        <title>High-quality reference genome and annotation aids understanding of berry development for evergreen blueberry (Vaccinium darrowii).</title>
        <authorList>
            <person name="Yu J."/>
            <person name="Hulse-Kemp A.M."/>
            <person name="Babiker E."/>
            <person name="Staton M."/>
        </authorList>
    </citation>
    <scope>NUCLEOTIDE SEQUENCE [LARGE SCALE GENOMIC DNA]</scope>
    <source>
        <strain evidence="2">cv. NJ 8807/NJ 8810</strain>
        <tissue evidence="1">Young leaf</tissue>
    </source>
</reference>
<protein>
    <submittedName>
        <fullName evidence="1">Uncharacterized protein</fullName>
    </submittedName>
</protein>
<evidence type="ECO:0000313" key="2">
    <source>
        <dbReference type="Proteomes" id="UP000828048"/>
    </source>
</evidence>
<gene>
    <name evidence="1" type="ORF">Vadar_021235</name>
</gene>
<dbReference type="EMBL" id="CM037155">
    <property type="protein sequence ID" value="KAH7847046.1"/>
    <property type="molecule type" value="Genomic_DNA"/>
</dbReference>
<evidence type="ECO:0000313" key="1">
    <source>
        <dbReference type="EMBL" id="KAH7847046.1"/>
    </source>
</evidence>
<keyword evidence="2" id="KW-1185">Reference proteome</keyword>
<name>A0ACB7Y0V5_9ERIC</name>
<accession>A0ACB7Y0V5</accession>
<proteinExistence type="predicted"/>